<gene>
    <name evidence="4" type="ORF">HNY73_022018</name>
</gene>
<accession>A0A8T0E3N9</accession>
<reference evidence="4" key="1">
    <citation type="journal article" date="2020" name="bioRxiv">
        <title>Chromosome-level reference genome of the European wasp spider Argiope bruennichi: a resource for studies on range expansion and evolutionary adaptation.</title>
        <authorList>
            <person name="Sheffer M.M."/>
            <person name="Hoppe A."/>
            <person name="Krehenwinkel H."/>
            <person name="Uhl G."/>
            <person name="Kuss A.W."/>
            <person name="Jensen L."/>
            <person name="Jensen C."/>
            <person name="Gillespie R.G."/>
            <person name="Hoff K.J."/>
            <person name="Prost S."/>
        </authorList>
    </citation>
    <scope>NUCLEOTIDE SEQUENCE</scope>
</reference>
<evidence type="ECO:0000256" key="2">
    <source>
        <dbReference type="SAM" id="Phobius"/>
    </source>
</evidence>
<keyword evidence="2" id="KW-1133">Transmembrane helix</keyword>
<comment type="caution">
    <text evidence="4">The sequence shown here is derived from an EMBL/GenBank/DDBJ whole genome shotgun (WGS) entry which is preliminary data.</text>
</comment>
<evidence type="ECO:0000256" key="3">
    <source>
        <dbReference type="SAM" id="SignalP"/>
    </source>
</evidence>
<feature type="region of interest" description="Disordered" evidence="1">
    <location>
        <begin position="49"/>
        <end position="70"/>
    </location>
</feature>
<keyword evidence="2" id="KW-0472">Membrane</keyword>
<keyword evidence="3" id="KW-0732">Signal</keyword>
<keyword evidence="5" id="KW-1185">Reference proteome</keyword>
<evidence type="ECO:0000313" key="5">
    <source>
        <dbReference type="Proteomes" id="UP000807504"/>
    </source>
</evidence>
<sequence length="218" mass="24444">MKTFIYIILVQALALGIASGKTDTSNVSATGESSKRKARIYDFFNPENFATGPTPTEEKDEPVYTDTGSDVATPPRVDDQYFDFNLYKGYDKPPSFDYSPFFQSYKGLPYYTKGKVGNPGDNDIAFPSEEQMMEMMTMMNKMNQLQVNSKKDEQGFLAKLMMDPKTYMLAAIIPLAVMLASFIPFVANYFMSGPSMPSVVTTIANTVIYKSNFKVLRL</sequence>
<organism evidence="4 5">
    <name type="scientific">Argiope bruennichi</name>
    <name type="common">Wasp spider</name>
    <name type="synonym">Aranea bruennichi</name>
    <dbReference type="NCBI Taxonomy" id="94029"/>
    <lineage>
        <taxon>Eukaryota</taxon>
        <taxon>Metazoa</taxon>
        <taxon>Ecdysozoa</taxon>
        <taxon>Arthropoda</taxon>
        <taxon>Chelicerata</taxon>
        <taxon>Arachnida</taxon>
        <taxon>Araneae</taxon>
        <taxon>Araneomorphae</taxon>
        <taxon>Entelegynae</taxon>
        <taxon>Araneoidea</taxon>
        <taxon>Araneidae</taxon>
        <taxon>Argiope</taxon>
    </lineage>
</organism>
<proteinExistence type="predicted"/>
<keyword evidence="2" id="KW-0812">Transmembrane</keyword>
<name>A0A8T0E3N9_ARGBR</name>
<feature type="transmembrane region" description="Helical" evidence="2">
    <location>
        <begin position="167"/>
        <end position="190"/>
    </location>
</feature>
<protein>
    <submittedName>
        <fullName evidence="4">Uncharacterized protein</fullName>
    </submittedName>
</protein>
<feature type="chain" id="PRO_5035840395" evidence="3">
    <location>
        <begin position="21"/>
        <end position="218"/>
    </location>
</feature>
<reference evidence="4" key="2">
    <citation type="submission" date="2020-06" db="EMBL/GenBank/DDBJ databases">
        <authorList>
            <person name="Sheffer M."/>
        </authorList>
    </citation>
    <scope>NUCLEOTIDE SEQUENCE</scope>
</reference>
<dbReference type="AlphaFoldDB" id="A0A8T0E3N9"/>
<dbReference type="Proteomes" id="UP000807504">
    <property type="component" value="Unassembled WGS sequence"/>
</dbReference>
<evidence type="ECO:0000313" key="4">
    <source>
        <dbReference type="EMBL" id="KAF8763884.1"/>
    </source>
</evidence>
<dbReference type="EMBL" id="JABXBU010002231">
    <property type="protein sequence ID" value="KAF8763884.1"/>
    <property type="molecule type" value="Genomic_DNA"/>
</dbReference>
<evidence type="ECO:0000256" key="1">
    <source>
        <dbReference type="SAM" id="MobiDB-lite"/>
    </source>
</evidence>
<feature type="signal peptide" evidence="3">
    <location>
        <begin position="1"/>
        <end position="20"/>
    </location>
</feature>